<evidence type="ECO:0000256" key="3">
    <source>
        <dbReference type="ARBA" id="ARBA00022777"/>
    </source>
</evidence>
<name>A0ABZ1L688_9ACTN</name>
<keyword evidence="1" id="KW-0808">Transferase</keyword>
<accession>A0ABZ1L688</accession>
<dbReference type="PANTHER" id="PTHR43289:SF34">
    <property type="entry name" value="SERINE_THREONINE-PROTEIN KINASE YBDM-RELATED"/>
    <property type="match status" value="1"/>
</dbReference>
<keyword evidence="3 8" id="KW-0418">Kinase</keyword>
<evidence type="ECO:0000313" key="8">
    <source>
        <dbReference type="EMBL" id="WTR69988.1"/>
    </source>
</evidence>
<proteinExistence type="predicted"/>
<dbReference type="SUPFAM" id="SSF56112">
    <property type="entry name" value="Protein kinase-like (PK-like)"/>
    <property type="match status" value="1"/>
</dbReference>
<protein>
    <submittedName>
        <fullName evidence="8">Serine/threonine protein kinase</fullName>
    </submittedName>
</protein>
<dbReference type="RefSeq" id="WP_371635544.1">
    <property type="nucleotide sequence ID" value="NZ_CP108062.1"/>
</dbReference>
<dbReference type="PROSITE" id="PS00107">
    <property type="entry name" value="PROTEIN_KINASE_ATP"/>
    <property type="match status" value="1"/>
</dbReference>
<dbReference type="PROSITE" id="PS00108">
    <property type="entry name" value="PROTEIN_KINASE_ST"/>
    <property type="match status" value="1"/>
</dbReference>
<keyword evidence="9" id="KW-1185">Reference proteome</keyword>
<feature type="domain" description="Protein kinase" evidence="7">
    <location>
        <begin position="13"/>
        <end position="265"/>
    </location>
</feature>
<keyword evidence="8" id="KW-0723">Serine/threonine-protein kinase</keyword>
<feature type="region of interest" description="Disordered" evidence="6">
    <location>
        <begin position="270"/>
        <end position="300"/>
    </location>
</feature>
<dbReference type="GO" id="GO:0004674">
    <property type="term" value="F:protein serine/threonine kinase activity"/>
    <property type="evidence" value="ECO:0007669"/>
    <property type="project" value="UniProtKB-KW"/>
</dbReference>
<evidence type="ECO:0000256" key="4">
    <source>
        <dbReference type="ARBA" id="ARBA00022840"/>
    </source>
</evidence>
<reference evidence="8 9" key="1">
    <citation type="submission" date="2022-10" db="EMBL/GenBank/DDBJ databases">
        <title>The complete genomes of actinobacterial strains from the NBC collection.</title>
        <authorList>
            <person name="Joergensen T.S."/>
            <person name="Alvarez Arevalo M."/>
            <person name="Sterndorff E.B."/>
            <person name="Faurdal D."/>
            <person name="Vuksanovic O."/>
            <person name="Mourched A.-S."/>
            <person name="Charusanti P."/>
            <person name="Shaw S."/>
            <person name="Blin K."/>
            <person name="Weber T."/>
        </authorList>
    </citation>
    <scope>NUCLEOTIDE SEQUENCE [LARGE SCALE GENOMIC DNA]</scope>
    <source>
        <strain evidence="8 9">NBC_00123</strain>
    </source>
</reference>
<evidence type="ECO:0000256" key="2">
    <source>
        <dbReference type="ARBA" id="ARBA00022741"/>
    </source>
</evidence>
<keyword evidence="4 5" id="KW-0067">ATP-binding</keyword>
<evidence type="ECO:0000259" key="7">
    <source>
        <dbReference type="PROSITE" id="PS50011"/>
    </source>
</evidence>
<sequence length="341" mass="35510">MNSYDRVDRIGPFDVVRVLGNGGMGKVYLCRTRAGQQVAVKVIRGELAGIHEIRERFAREVNALRDVHSPYTVPVYSAETLTPPLWLATRYLAGPTLDVRVVTSGPLSGRQVAELGAMLAEALAEVHARGVIHRDVKPSNIILEGGEPRLIDFGIARTAAGTKGLTLPGTALGTHGYMAPEQLLGREPSPAVDIFALGAVLAYAATGRPPFGTGQPASVRILRGTSPRLGGVPAPLAELITACLATAPTDRPLPSQLLAALGAQLGSASASGASASGDSAAERPRQPRQPTVPVAAPPHRCHVPAASGAGDPCALRPFAARLLDAGLTRSLVRKAVLHDAH</sequence>
<evidence type="ECO:0000313" key="9">
    <source>
        <dbReference type="Proteomes" id="UP001622594"/>
    </source>
</evidence>
<evidence type="ECO:0000256" key="5">
    <source>
        <dbReference type="PROSITE-ProRule" id="PRU10141"/>
    </source>
</evidence>
<gene>
    <name evidence="8" type="ORF">OG814_12280</name>
</gene>
<keyword evidence="2 5" id="KW-0547">Nucleotide-binding</keyword>
<dbReference type="Gene3D" id="1.10.510.10">
    <property type="entry name" value="Transferase(Phosphotransferase) domain 1"/>
    <property type="match status" value="1"/>
</dbReference>
<dbReference type="PANTHER" id="PTHR43289">
    <property type="entry name" value="MITOGEN-ACTIVATED PROTEIN KINASE KINASE KINASE 20-RELATED"/>
    <property type="match status" value="1"/>
</dbReference>
<feature type="binding site" evidence="5">
    <location>
        <position position="41"/>
    </location>
    <ligand>
        <name>ATP</name>
        <dbReference type="ChEBI" id="CHEBI:30616"/>
    </ligand>
</feature>
<evidence type="ECO:0000256" key="1">
    <source>
        <dbReference type="ARBA" id="ARBA00022679"/>
    </source>
</evidence>
<dbReference type="Gene3D" id="3.30.200.20">
    <property type="entry name" value="Phosphorylase Kinase, domain 1"/>
    <property type="match status" value="1"/>
</dbReference>
<feature type="compositionally biased region" description="Low complexity" evidence="6">
    <location>
        <begin position="270"/>
        <end position="279"/>
    </location>
</feature>
<dbReference type="InterPro" id="IPR011009">
    <property type="entry name" value="Kinase-like_dom_sf"/>
</dbReference>
<dbReference type="CDD" id="cd14014">
    <property type="entry name" value="STKc_PknB_like"/>
    <property type="match status" value="1"/>
</dbReference>
<dbReference type="InterPro" id="IPR017441">
    <property type="entry name" value="Protein_kinase_ATP_BS"/>
</dbReference>
<dbReference type="Proteomes" id="UP001622594">
    <property type="component" value="Chromosome"/>
</dbReference>
<dbReference type="PROSITE" id="PS50011">
    <property type="entry name" value="PROTEIN_KINASE_DOM"/>
    <property type="match status" value="1"/>
</dbReference>
<organism evidence="8 9">
    <name type="scientific">Streptomyces zaomyceticus</name>
    <dbReference type="NCBI Taxonomy" id="68286"/>
    <lineage>
        <taxon>Bacteria</taxon>
        <taxon>Bacillati</taxon>
        <taxon>Actinomycetota</taxon>
        <taxon>Actinomycetes</taxon>
        <taxon>Kitasatosporales</taxon>
        <taxon>Streptomycetaceae</taxon>
        <taxon>Streptomyces</taxon>
    </lineage>
</organism>
<evidence type="ECO:0000256" key="6">
    <source>
        <dbReference type="SAM" id="MobiDB-lite"/>
    </source>
</evidence>
<dbReference type="SMART" id="SM00220">
    <property type="entry name" value="S_TKc"/>
    <property type="match status" value="1"/>
</dbReference>
<dbReference type="InterPro" id="IPR000719">
    <property type="entry name" value="Prot_kinase_dom"/>
</dbReference>
<dbReference type="Pfam" id="PF00069">
    <property type="entry name" value="Pkinase"/>
    <property type="match status" value="1"/>
</dbReference>
<dbReference type="EMBL" id="CP108188">
    <property type="protein sequence ID" value="WTR69988.1"/>
    <property type="molecule type" value="Genomic_DNA"/>
</dbReference>
<dbReference type="InterPro" id="IPR008271">
    <property type="entry name" value="Ser/Thr_kinase_AS"/>
</dbReference>